<dbReference type="SUPFAM" id="SSF46894">
    <property type="entry name" value="C-terminal effector domain of the bipartite response regulators"/>
    <property type="match status" value="2"/>
</dbReference>
<accession>A0A1C7I7A4</accession>
<evidence type="ECO:0000313" key="3">
    <source>
        <dbReference type="EMBL" id="ANU74449.1"/>
    </source>
</evidence>
<name>A0A1C7I7A4_9FIRM</name>
<protein>
    <submittedName>
        <fullName evidence="3">Uncharacterized protein</fullName>
    </submittedName>
</protein>
<dbReference type="AlphaFoldDB" id="A0A1C7I7A4"/>
<dbReference type="RefSeq" id="WP_065540681.1">
    <property type="nucleotide sequence ID" value="NZ_CP015405.2"/>
</dbReference>
<proteinExistence type="predicted"/>
<dbReference type="InterPro" id="IPR016032">
    <property type="entry name" value="Sig_transdc_resp-reg_C-effctor"/>
</dbReference>
<dbReference type="GO" id="GO:0006352">
    <property type="term" value="P:DNA-templated transcription initiation"/>
    <property type="evidence" value="ECO:0007669"/>
    <property type="project" value="InterPro"/>
</dbReference>
<dbReference type="Gene3D" id="1.10.10.10">
    <property type="entry name" value="Winged helix-like DNA-binding domain superfamily/Winged helix DNA-binding domain"/>
    <property type="match status" value="2"/>
</dbReference>
<reference evidence="3" key="1">
    <citation type="submission" date="2017-04" db="EMBL/GenBank/DDBJ databases">
        <title>Complete Genome Sequences of Twelve Strains of a Stable Defined Moderately Diverse Mouse Microbiota 2 (sDMDMm2).</title>
        <authorList>
            <person name="Uchimura Y."/>
            <person name="Wyss M."/>
            <person name="Brugiroux S."/>
            <person name="Limenitakis J.P."/>
            <person name="Stecher B."/>
            <person name="McCoy K.D."/>
            <person name="Macpherson A.J."/>
        </authorList>
    </citation>
    <scope>NUCLEOTIDE SEQUENCE</scope>
    <source>
        <strain evidence="3">YL58</strain>
    </source>
</reference>
<evidence type="ECO:0000313" key="4">
    <source>
        <dbReference type="Proteomes" id="UP000092574"/>
    </source>
</evidence>
<dbReference type="STRING" id="1796616.A4V09_00855"/>
<dbReference type="InterPro" id="IPR000792">
    <property type="entry name" value="Tscrpt_reg_LuxR_C"/>
</dbReference>
<dbReference type="Pfam" id="PF08281">
    <property type="entry name" value="Sigma70_r4_2"/>
    <property type="match status" value="1"/>
</dbReference>
<feature type="domain" description="HTH luxR-type" evidence="1">
    <location>
        <begin position="17"/>
        <end position="62"/>
    </location>
</feature>
<dbReference type="Pfam" id="PF00196">
    <property type="entry name" value="GerE"/>
    <property type="match status" value="1"/>
</dbReference>
<dbReference type="KEGG" id="byl:A4V09_00855"/>
<evidence type="ECO:0000259" key="2">
    <source>
        <dbReference type="Pfam" id="PF08281"/>
    </source>
</evidence>
<organism evidence="3 4">
    <name type="scientific">Blautia pseudococcoides</name>
    <dbReference type="NCBI Taxonomy" id="1796616"/>
    <lineage>
        <taxon>Bacteria</taxon>
        <taxon>Bacillati</taxon>
        <taxon>Bacillota</taxon>
        <taxon>Clostridia</taxon>
        <taxon>Lachnospirales</taxon>
        <taxon>Lachnospiraceae</taxon>
        <taxon>Blautia</taxon>
    </lineage>
</organism>
<dbReference type="EMBL" id="CP015405">
    <property type="protein sequence ID" value="ANU74449.1"/>
    <property type="molecule type" value="Genomic_DNA"/>
</dbReference>
<keyword evidence="4" id="KW-1185">Reference proteome</keyword>
<feature type="domain" description="RNA polymerase sigma factor 70 region 4 type 2" evidence="2">
    <location>
        <begin position="93"/>
        <end position="130"/>
    </location>
</feature>
<sequence length="135" mass="15665">MPARVDYAIYADSDLSILTIRERETLILKMQGLSTVEISKKLNCCRQNINALLLKARKKLDAPQPNPDIHRRKNIDYTQYANYDLSILTKLEQTFLLEKISGKSYREIAERHHSTITSVGTLLYRAHKKLDNLYD</sequence>
<dbReference type="Proteomes" id="UP000092574">
    <property type="component" value="Chromosome"/>
</dbReference>
<evidence type="ECO:0000259" key="1">
    <source>
        <dbReference type="Pfam" id="PF00196"/>
    </source>
</evidence>
<dbReference type="GO" id="GO:0003677">
    <property type="term" value="F:DNA binding"/>
    <property type="evidence" value="ECO:0007669"/>
    <property type="project" value="InterPro"/>
</dbReference>
<dbReference type="InterPro" id="IPR013249">
    <property type="entry name" value="RNA_pol_sigma70_r4_t2"/>
</dbReference>
<gene>
    <name evidence="3" type="ORF">A4V09_00855</name>
</gene>
<dbReference type="GO" id="GO:0016987">
    <property type="term" value="F:sigma factor activity"/>
    <property type="evidence" value="ECO:0007669"/>
    <property type="project" value="InterPro"/>
</dbReference>
<dbReference type="InterPro" id="IPR036388">
    <property type="entry name" value="WH-like_DNA-bd_sf"/>
</dbReference>